<organism evidence="1 2">
    <name type="scientific">Candidatus Kaiserbacteria bacterium RIFOXYB1_FULL_46_14</name>
    <dbReference type="NCBI Taxonomy" id="1798531"/>
    <lineage>
        <taxon>Bacteria</taxon>
        <taxon>Candidatus Kaiseribacteriota</taxon>
    </lineage>
</organism>
<evidence type="ECO:0000313" key="1">
    <source>
        <dbReference type="EMBL" id="OGG85875.1"/>
    </source>
</evidence>
<protein>
    <submittedName>
        <fullName evidence="1">Uncharacterized protein</fullName>
    </submittedName>
</protein>
<reference evidence="1 2" key="1">
    <citation type="journal article" date="2016" name="Nat. Commun.">
        <title>Thousands of microbial genomes shed light on interconnected biogeochemical processes in an aquifer system.</title>
        <authorList>
            <person name="Anantharaman K."/>
            <person name="Brown C.T."/>
            <person name="Hug L.A."/>
            <person name="Sharon I."/>
            <person name="Castelle C.J."/>
            <person name="Probst A.J."/>
            <person name="Thomas B.C."/>
            <person name="Singh A."/>
            <person name="Wilkins M.J."/>
            <person name="Karaoz U."/>
            <person name="Brodie E.L."/>
            <person name="Williams K.H."/>
            <person name="Hubbard S.S."/>
            <person name="Banfield J.F."/>
        </authorList>
    </citation>
    <scope>NUCLEOTIDE SEQUENCE [LARGE SCALE GENOMIC DNA]</scope>
</reference>
<sequence length="216" mass="24537">MSGELIVICTGKTGRKYINDEGEQADVTPFVGSDNDQLGIGIFVTRADGTEKAWIWGLLIPHLLIRSWRAMKLLEAMPRIRVHGSLSHCWSLACDPLHSGENKYLDEEGALFGNYDKFREARAQILAAFPSTTMLKNMLKVIDKHGLQVSNNEIQMCRSKLAAANIILERLCVADEARRRRAEVEANANAKREADRIKIAEAVMEKRKSFFRRWFF</sequence>
<gene>
    <name evidence="1" type="ORF">A2392_00465</name>
</gene>
<evidence type="ECO:0000313" key="2">
    <source>
        <dbReference type="Proteomes" id="UP000177395"/>
    </source>
</evidence>
<dbReference type="AlphaFoldDB" id="A0A1F6FJ42"/>
<proteinExistence type="predicted"/>
<comment type="caution">
    <text evidence="1">The sequence shown here is derived from an EMBL/GenBank/DDBJ whole genome shotgun (WGS) entry which is preliminary data.</text>
</comment>
<dbReference type="Proteomes" id="UP000177395">
    <property type="component" value="Unassembled WGS sequence"/>
</dbReference>
<dbReference type="EMBL" id="MFMS01000004">
    <property type="protein sequence ID" value="OGG85875.1"/>
    <property type="molecule type" value="Genomic_DNA"/>
</dbReference>
<accession>A0A1F6FJ42</accession>
<name>A0A1F6FJ42_9BACT</name>